<dbReference type="AlphaFoldDB" id="A0A6J8D2P8"/>
<keyword evidence="2" id="KW-1185">Reference proteome</keyword>
<dbReference type="EMBL" id="CACVKT020006490">
    <property type="protein sequence ID" value="CAC5402179.1"/>
    <property type="molecule type" value="Genomic_DNA"/>
</dbReference>
<sequence>MDMGDSGGPLQCQEDGRWCLRAVLGRYTSKTNLGESLVTRIFNTNSGRLLALKYQRIFDVDQMAWDNQEMLVAIKRNLSVLEYKHTKSGIVLTADAVTFALLRLATLNYVKNLPEIRGQANIRKTTIVQHIIKFALNNRSYTINIYNTTCTLVCLS</sequence>
<proteinExistence type="predicted"/>
<evidence type="ECO:0000313" key="1">
    <source>
        <dbReference type="EMBL" id="CAC5402179.1"/>
    </source>
</evidence>
<dbReference type="EC" id="3.4.21.1" evidence="1"/>
<dbReference type="GO" id="GO:0004252">
    <property type="term" value="F:serine-type endopeptidase activity"/>
    <property type="evidence" value="ECO:0007669"/>
    <property type="project" value="UniProtKB-EC"/>
</dbReference>
<accession>A0A6J8D2P8</accession>
<name>A0A6J8D2P8_MYTCO</name>
<dbReference type="Proteomes" id="UP000507470">
    <property type="component" value="Unassembled WGS sequence"/>
</dbReference>
<gene>
    <name evidence="1" type="ORF">MCOR_36164</name>
</gene>
<organism evidence="1 2">
    <name type="scientific">Mytilus coruscus</name>
    <name type="common">Sea mussel</name>
    <dbReference type="NCBI Taxonomy" id="42192"/>
    <lineage>
        <taxon>Eukaryota</taxon>
        <taxon>Metazoa</taxon>
        <taxon>Spiralia</taxon>
        <taxon>Lophotrochozoa</taxon>
        <taxon>Mollusca</taxon>
        <taxon>Bivalvia</taxon>
        <taxon>Autobranchia</taxon>
        <taxon>Pteriomorphia</taxon>
        <taxon>Mytilida</taxon>
        <taxon>Mytiloidea</taxon>
        <taxon>Mytilidae</taxon>
        <taxon>Mytilinae</taxon>
        <taxon>Mytilus</taxon>
    </lineage>
</organism>
<keyword evidence="1" id="KW-0378">Hydrolase</keyword>
<protein>
    <submittedName>
        <fullName evidence="1">CTRB</fullName>
        <ecNumber evidence="1">3.4.21.1</ecNumber>
    </submittedName>
</protein>
<evidence type="ECO:0000313" key="2">
    <source>
        <dbReference type="Proteomes" id="UP000507470"/>
    </source>
</evidence>
<reference evidence="1 2" key="1">
    <citation type="submission" date="2020-06" db="EMBL/GenBank/DDBJ databases">
        <authorList>
            <person name="Li R."/>
            <person name="Bekaert M."/>
        </authorList>
    </citation>
    <scope>NUCLEOTIDE SEQUENCE [LARGE SCALE GENOMIC DNA]</scope>
    <source>
        <strain evidence="2">wild</strain>
    </source>
</reference>